<organism evidence="9 10">
    <name type="scientific">Paenibacillus eucommiae</name>
    <dbReference type="NCBI Taxonomy" id="1355755"/>
    <lineage>
        <taxon>Bacteria</taxon>
        <taxon>Bacillati</taxon>
        <taxon>Bacillota</taxon>
        <taxon>Bacilli</taxon>
        <taxon>Bacillales</taxon>
        <taxon>Paenibacillaceae</taxon>
        <taxon>Paenibacillus</taxon>
    </lineage>
</organism>
<dbReference type="NCBIfam" id="TIGR01187">
    <property type="entry name" value="potA"/>
    <property type="match status" value="1"/>
</dbReference>
<dbReference type="InterPro" id="IPR050093">
    <property type="entry name" value="ABC_SmlMolc_Importer"/>
</dbReference>
<comment type="caution">
    <text evidence="9">The sequence shown here is derived from an EMBL/GenBank/DDBJ whole genome shotgun (WGS) entry which is preliminary data.</text>
</comment>
<dbReference type="EMBL" id="JAGGLB010000033">
    <property type="protein sequence ID" value="MBP1995401.1"/>
    <property type="molecule type" value="Genomic_DNA"/>
</dbReference>
<evidence type="ECO:0000256" key="2">
    <source>
        <dbReference type="ARBA" id="ARBA00022475"/>
    </source>
</evidence>
<evidence type="ECO:0000256" key="7">
    <source>
        <dbReference type="RuleBase" id="RU364083"/>
    </source>
</evidence>
<comment type="function">
    <text evidence="7">Part of the ABC transporter complex PotABCD involved in spermidine/putrescine import. Responsible for energy coupling to the transport system.</text>
</comment>
<comment type="catalytic activity">
    <reaction evidence="7">
        <text>ATP + H2O + polyamine-[polyamine-binding protein]Side 1 = ADP + phosphate + polyamineSide 2 + [polyamine-binding protein]Side 1.</text>
        <dbReference type="EC" id="7.6.2.11"/>
    </reaction>
</comment>
<dbReference type="PROSITE" id="PS00211">
    <property type="entry name" value="ABC_TRANSPORTER_1"/>
    <property type="match status" value="1"/>
</dbReference>
<accession>A0ABS4J825</accession>
<evidence type="ECO:0000256" key="5">
    <source>
        <dbReference type="ARBA" id="ARBA00022967"/>
    </source>
</evidence>
<dbReference type="Gene3D" id="2.40.50.140">
    <property type="entry name" value="Nucleic acid-binding proteins"/>
    <property type="match status" value="1"/>
</dbReference>
<dbReference type="PANTHER" id="PTHR42781">
    <property type="entry name" value="SPERMIDINE/PUTRESCINE IMPORT ATP-BINDING PROTEIN POTA"/>
    <property type="match status" value="1"/>
</dbReference>
<dbReference type="SMART" id="SM00382">
    <property type="entry name" value="AAA"/>
    <property type="match status" value="1"/>
</dbReference>
<evidence type="ECO:0000256" key="6">
    <source>
        <dbReference type="ARBA" id="ARBA00023136"/>
    </source>
</evidence>
<dbReference type="InterPro" id="IPR003593">
    <property type="entry name" value="AAA+_ATPase"/>
</dbReference>
<reference evidence="9 10" key="1">
    <citation type="submission" date="2021-03" db="EMBL/GenBank/DDBJ databases">
        <title>Genomic Encyclopedia of Type Strains, Phase IV (KMG-IV): sequencing the most valuable type-strain genomes for metagenomic binning, comparative biology and taxonomic classification.</title>
        <authorList>
            <person name="Goeker M."/>
        </authorList>
    </citation>
    <scope>NUCLEOTIDE SEQUENCE [LARGE SCALE GENOMIC DNA]</scope>
    <source>
        <strain evidence="9 10">DSM 26048</strain>
    </source>
</reference>
<evidence type="ECO:0000259" key="8">
    <source>
        <dbReference type="PROSITE" id="PS50893"/>
    </source>
</evidence>
<dbReference type="InterPro" id="IPR017871">
    <property type="entry name" value="ABC_transporter-like_CS"/>
</dbReference>
<gene>
    <name evidence="7" type="primary">potA</name>
    <name evidence="9" type="ORF">J2Z66_007043</name>
</gene>
<evidence type="ECO:0000256" key="4">
    <source>
        <dbReference type="ARBA" id="ARBA00022840"/>
    </source>
</evidence>
<dbReference type="PROSITE" id="PS50893">
    <property type="entry name" value="ABC_TRANSPORTER_2"/>
    <property type="match status" value="1"/>
</dbReference>
<keyword evidence="10" id="KW-1185">Reference proteome</keyword>
<dbReference type="Pfam" id="PF08402">
    <property type="entry name" value="TOBE_2"/>
    <property type="match status" value="1"/>
</dbReference>
<evidence type="ECO:0000313" key="10">
    <source>
        <dbReference type="Proteomes" id="UP001519287"/>
    </source>
</evidence>
<keyword evidence="2 7" id="KW-1003">Cell membrane</keyword>
<sequence length="382" mass="42249">MAIGASLEIDGVSKYYKKFAAVDKVSFSVEKGEFFTILGPSGSGKTSLLKLIAGFEEADQGCIHLNGIDITHIKAFRRDIGMLFQNYALFPHLSVFDNVAYPLKNRKFSKSEIKEKVKDVLKMVKLDGFEARFPKQLSGGQQQRVALARAIVYDPPLLLLDEPLSALDKNLRQQMQMEIKRIQKKVGITTICVTHDQEEALTMSDRVCVMNQGGIVQIDTPEQLYTFPKSKFVAEFIGETNLIRGTVASATRTQAAVQTEGDVALSVNLPADGDKANWKPGQEIWIAVRPEHIHVVTQPDQFDTILDGTVEETIYVGEAIKAKVKTSFGKELHMKVSTNYAAHLKSGMPIRVGWDSHHVSLIPDDHAEAAPTDKSVEPQVAV</sequence>
<evidence type="ECO:0000256" key="3">
    <source>
        <dbReference type="ARBA" id="ARBA00022741"/>
    </source>
</evidence>
<dbReference type="InterPro" id="IPR003439">
    <property type="entry name" value="ABC_transporter-like_ATP-bd"/>
</dbReference>
<dbReference type="Proteomes" id="UP001519287">
    <property type="component" value="Unassembled WGS sequence"/>
</dbReference>
<keyword evidence="1 7" id="KW-0813">Transport</keyword>
<dbReference type="InterPro" id="IPR008995">
    <property type="entry name" value="Mo/tungstate-bd_C_term_dom"/>
</dbReference>
<evidence type="ECO:0000256" key="1">
    <source>
        <dbReference type="ARBA" id="ARBA00022448"/>
    </source>
</evidence>
<comment type="similarity">
    <text evidence="7">Belongs to the ABC transporter superfamily. Spermidine/putrescine importer (TC 3.A.1.11.1) family.</text>
</comment>
<dbReference type="InterPro" id="IPR027417">
    <property type="entry name" value="P-loop_NTPase"/>
</dbReference>
<proteinExistence type="inferred from homology"/>
<keyword evidence="6 7" id="KW-0472">Membrane</keyword>
<feature type="domain" description="ABC transporter" evidence="8">
    <location>
        <begin position="7"/>
        <end position="237"/>
    </location>
</feature>
<dbReference type="SUPFAM" id="SSF50331">
    <property type="entry name" value="MOP-like"/>
    <property type="match status" value="1"/>
</dbReference>
<dbReference type="InterPro" id="IPR005893">
    <property type="entry name" value="PotA-like"/>
</dbReference>
<dbReference type="RefSeq" id="WP_209977202.1">
    <property type="nucleotide sequence ID" value="NZ_JAGGLB010000033.1"/>
</dbReference>
<protein>
    <recommendedName>
        <fullName evidence="7">Spermidine/putrescine import ATP-binding protein PotA</fullName>
        <ecNumber evidence="7">7.6.2.11</ecNumber>
    </recommendedName>
</protein>
<keyword evidence="3 7" id="KW-0547">Nucleotide-binding</keyword>
<dbReference type="SUPFAM" id="SSF52540">
    <property type="entry name" value="P-loop containing nucleoside triphosphate hydrolases"/>
    <property type="match status" value="1"/>
</dbReference>
<dbReference type="GO" id="GO:0005524">
    <property type="term" value="F:ATP binding"/>
    <property type="evidence" value="ECO:0007669"/>
    <property type="project" value="UniProtKB-KW"/>
</dbReference>
<keyword evidence="4 7" id="KW-0067">ATP-binding</keyword>
<name>A0ABS4J825_9BACL</name>
<dbReference type="InterPro" id="IPR012340">
    <property type="entry name" value="NA-bd_OB-fold"/>
</dbReference>
<dbReference type="Gene3D" id="2.40.50.100">
    <property type="match status" value="1"/>
</dbReference>
<dbReference type="PANTHER" id="PTHR42781:SF4">
    <property type="entry name" value="SPERMIDINE_PUTRESCINE IMPORT ATP-BINDING PROTEIN POTA"/>
    <property type="match status" value="1"/>
</dbReference>
<dbReference type="EC" id="7.6.2.11" evidence="7"/>
<keyword evidence="5 7" id="KW-1278">Translocase</keyword>
<dbReference type="Pfam" id="PF00005">
    <property type="entry name" value="ABC_tran"/>
    <property type="match status" value="1"/>
</dbReference>
<dbReference type="Gene3D" id="3.40.50.300">
    <property type="entry name" value="P-loop containing nucleotide triphosphate hydrolases"/>
    <property type="match status" value="1"/>
</dbReference>
<dbReference type="InterPro" id="IPR013611">
    <property type="entry name" value="Transp-assoc_OB_typ2"/>
</dbReference>
<evidence type="ECO:0000313" key="9">
    <source>
        <dbReference type="EMBL" id="MBP1995401.1"/>
    </source>
</evidence>
<comment type="subunit">
    <text evidence="7">The complex is composed of two ATP-binding proteins (PotA), two transmembrane proteins (PotB and PotC) and a solute-binding protein (PotD).</text>
</comment>